<keyword evidence="1" id="KW-1133">Transmembrane helix</keyword>
<evidence type="ECO:0000313" key="2">
    <source>
        <dbReference type="EMBL" id="CAD0348024.1"/>
    </source>
</evidence>
<dbReference type="EMBL" id="LR828253">
    <property type="protein sequence ID" value="CAD0348024.1"/>
    <property type="molecule type" value="Genomic_DNA"/>
</dbReference>
<dbReference type="AlphaFoldDB" id="A0A6V7EA05"/>
<organism evidence="2">
    <name type="scientific">Xanthomonas hortorum pv. gardneri</name>
    <dbReference type="NCBI Taxonomy" id="2754056"/>
    <lineage>
        <taxon>Bacteria</taxon>
        <taxon>Pseudomonadati</taxon>
        <taxon>Pseudomonadota</taxon>
        <taxon>Gammaproteobacteria</taxon>
        <taxon>Lysobacterales</taxon>
        <taxon>Lysobacteraceae</taxon>
        <taxon>Xanthomonas</taxon>
    </lineage>
</organism>
<accession>A0A6V7EA05</accession>
<feature type="transmembrane region" description="Helical" evidence="1">
    <location>
        <begin position="43"/>
        <end position="72"/>
    </location>
</feature>
<feature type="transmembrane region" description="Helical" evidence="1">
    <location>
        <begin position="12"/>
        <end position="37"/>
    </location>
</feature>
<dbReference type="EMBL" id="LR828253">
    <property type="protein sequence ID" value="CAD0348028.1"/>
    <property type="molecule type" value="Genomic_DNA"/>
</dbReference>
<name>A0A6V7EA05_9XANT</name>
<feature type="transmembrane region" description="Helical" evidence="1">
    <location>
        <begin position="119"/>
        <end position="141"/>
    </location>
</feature>
<reference evidence="2" key="1">
    <citation type="submission" date="2020-07" db="EMBL/GenBank/DDBJ databases">
        <authorList>
            <person name="Pothier F. J."/>
        </authorList>
    </citation>
    <scope>NUCLEOTIDE SEQUENCE</scope>
    <source>
        <strain evidence="2">CFBP 8129</strain>
    </source>
</reference>
<keyword evidence="1" id="KW-0812">Transmembrane</keyword>
<gene>
    <name evidence="2" type="ORF">CFBP8129_33430</name>
</gene>
<feature type="transmembrane region" description="Helical" evidence="1">
    <location>
        <begin position="84"/>
        <end position="113"/>
    </location>
</feature>
<keyword evidence="1" id="KW-0472">Membrane</keyword>
<proteinExistence type="predicted"/>
<sequence>MRRDLSRATRRSILQQVVIFAVVGPPLGGVLGFLQWARLDGETAFLIAGLSYVLVLPVFAAAGAGLMCALMCRRLYRERGPNPFVQIAIGALSGLLSAGLVVLLTAVIGGWSMGSDRDLILALVRSGLWGGGICALLAWLFRSRLSRTTAGA</sequence>
<protein>
    <submittedName>
        <fullName evidence="2">Uncharacterized protein</fullName>
    </submittedName>
</protein>
<evidence type="ECO:0000256" key="1">
    <source>
        <dbReference type="SAM" id="Phobius"/>
    </source>
</evidence>